<accession>A0A0D7E273</accession>
<proteinExistence type="predicted"/>
<evidence type="ECO:0000256" key="1">
    <source>
        <dbReference type="ARBA" id="ARBA00034078"/>
    </source>
</evidence>
<dbReference type="InterPro" id="IPR017938">
    <property type="entry name" value="Riboflavin_synthase-like_b-brl"/>
</dbReference>
<dbReference type="SUPFAM" id="SSF63380">
    <property type="entry name" value="Riboflavin synthase domain-like"/>
    <property type="match status" value="1"/>
</dbReference>
<dbReference type="InterPro" id="IPR017927">
    <property type="entry name" value="FAD-bd_FR_type"/>
</dbReference>
<dbReference type="Gene3D" id="3.40.50.80">
    <property type="entry name" value="Nucleotide-binding domain of ferredoxin-NADP reductase (FNR) module"/>
    <property type="match status" value="1"/>
</dbReference>
<dbReference type="Pfam" id="PF00175">
    <property type="entry name" value="NAD_binding_1"/>
    <property type="match status" value="1"/>
</dbReference>
<sequence>MPELHCAGKRWSVAPATNLLDALIAAGLPVPYSCRAGSCHACLVRCVDGAPRDLQPDLLRPEQHAAGWRLACQCLVEEEIGVEVFDPRRDGQPAQVQSAEWLSGSVLRLRLLPERPLRYRAGQHLLLWTGAGIARPYSLASVPGDDLWLEFHLDCSRPGAFCDAARQLRAGDTLRLGDLHGGALHYEPEWSERSLLLLASGTGLAPLFSLLRESLRQGHAGTIRLVHFCRDEHYLRGPLQELADRHENLELQWVDAQQRDSMLSTLRPTSRRDIALLCGGSAFVDACARRLFLAGLPRGQIFSDAFVSATQPR</sequence>
<dbReference type="Gene3D" id="2.40.30.10">
    <property type="entry name" value="Translation factors"/>
    <property type="match status" value="1"/>
</dbReference>
<protein>
    <recommendedName>
        <fullName evidence="6">Iron-sulfur-binding ferredoxin reductase</fullName>
    </recommendedName>
</protein>
<dbReference type="PATRIC" id="fig|316.110.peg.944"/>
<evidence type="ECO:0008006" key="6">
    <source>
        <dbReference type="Google" id="ProtNLM"/>
    </source>
</evidence>
<dbReference type="SUPFAM" id="SSF52343">
    <property type="entry name" value="Ferredoxin reductase-like, C-terminal NADP-linked domain"/>
    <property type="match status" value="1"/>
</dbReference>
<organism evidence="4 5">
    <name type="scientific">Stutzerimonas stutzeri</name>
    <name type="common">Pseudomonas stutzeri</name>
    <dbReference type="NCBI Taxonomy" id="316"/>
    <lineage>
        <taxon>Bacteria</taxon>
        <taxon>Pseudomonadati</taxon>
        <taxon>Pseudomonadota</taxon>
        <taxon>Gammaproteobacteria</taxon>
        <taxon>Pseudomonadales</taxon>
        <taxon>Pseudomonadaceae</taxon>
        <taxon>Stutzerimonas</taxon>
    </lineage>
</organism>
<dbReference type="InterPro" id="IPR012675">
    <property type="entry name" value="Beta-grasp_dom_sf"/>
</dbReference>
<dbReference type="PANTHER" id="PTHR47354:SF3">
    <property type="entry name" value="OXIDOREDUCTASE-RELATED"/>
    <property type="match status" value="1"/>
</dbReference>
<dbReference type="PROSITE" id="PS51384">
    <property type="entry name" value="FAD_FR"/>
    <property type="match status" value="1"/>
</dbReference>
<dbReference type="InterPro" id="IPR036010">
    <property type="entry name" value="2Fe-2S_ferredoxin-like_sf"/>
</dbReference>
<dbReference type="PANTHER" id="PTHR47354">
    <property type="entry name" value="NADH OXIDOREDUCTASE HCR"/>
    <property type="match status" value="1"/>
</dbReference>
<dbReference type="SUPFAM" id="SSF54292">
    <property type="entry name" value="2Fe-2S ferredoxin-like"/>
    <property type="match status" value="1"/>
</dbReference>
<dbReference type="Gene3D" id="3.10.20.30">
    <property type="match status" value="1"/>
</dbReference>
<dbReference type="PROSITE" id="PS51085">
    <property type="entry name" value="2FE2S_FER_2"/>
    <property type="match status" value="1"/>
</dbReference>
<gene>
    <name evidence="4" type="ORF">LO50_15265</name>
</gene>
<dbReference type="GO" id="GO:0016491">
    <property type="term" value="F:oxidoreductase activity"/>
    <property type="evidence" value="ECO:0007669"/>
    <property type="project" value="InterPro"/>
</dbReference>
<dbReference type="PRINTS" id="PR00410">
    <property type="entry name" value="PHEHYDRXLASE"/>
</dbReference>
<name>A0A0D7E273_STUST</name>
<evidence type="ECO:0000313" key="5">
    <source>
        <dbReference type="Proteomes" id="UP000032439"/>
    </source>
</evidence>
<dbReference type="AlphaFoldDB" id="A0A0D7E273"/>
<dbReference type="InterPro" id="IPR001041">
    <property type="entry name" value="2Fe-2S_ferredoxin-type"/>
</dbReference>
<dbReference type="Pfam" id="PF00111">
    <property type="entry name" value="Fer2"/>
    <property type="match status" value="1"/>
</dbReference>
<evidence type="ECO:0000313" key="4">
    <source>
        <dbReference type="EMBL" id="KIZ34933.1"/>
    </source>
</evidence>
<dbReference type="PRINTS" id="PR00371">
    <property type="entry name" value="FPNCR"/>
</dbReference>
<dbReference type="RefSeq" id="WP_044315533.1">
    <property type="nucleotide sequence ID" value="NZ_JXXD01000143.1"/>
</dbReference>
<dbReference type="InterPro" id="IPR039261">
    <property type="entry name" value="FNR_nucleotide-bd"/>
</dbReference>
<dbReference type="NCBIfam" id="NF004317">
    <property type="entry name" value="PRK05713.1"/>
    <property type="match status" value="1"/>
</dbReference>
<dbReference type="InterPro" id="IPR001709">
    <property type="entry name" value="Flavoprot_Pyr_Nucl_cyt_Rdtase"/>
</dbReference>
<reference evidence="4 5" key="1">
    <citation type="submission" date="2014-11" db="EMBL/GenBank/DDBJ databases">
        <title>Genomics and ecophysiology of heterotrophic nitrogen fixing bacteria isolated from estuarine surface water.</title>
        <authorList>
            <person name="Bentzon-Tilia M."/>
            <person name="Severin I."/>
            <person name="Hansen L.H."/>
            <person name="Riemann L."/>
        </authorList>
    </citation>
    <scope>NUCLEOTIDE SEQUENCE [LARGE SCALE GENOMIC DNA]</scope>
    <source>
        <strain evidence="4 5">BAL361</strain>
    </source>
</reference>
<dbReference type="CDD" id="cd00207">
    <property type="entry name" value="fer2"/>
    <property type="match status" value="1"/>
</dbReference>
<feature type="domain" description="2Fe-2S ferredoxin-type" evidence="2">
    <location>
        <begin position="1"/>
        <end position="88"/>
    </location>
</feature>
<feature type="domain" description="FAD-binding FR-type" evidence="3">
    <location>
        <begin position="89"/>
        <end position="187"/>
    </location>
</feature>
<evidence type="ECO:0000259" key="2">
    <source>
        <dbReference type="PROSITE" id="PS51085"/>
    </source>
</evidence>
<dbReference type="EMBL" id="JXXD01000143">
    <property type="protein sequence ID" value="KIZ34933.1"/>
    <property type="molecule type" value="Genomic_DNA"/>
</dbReference>
<dbReference type="InterPro" id="IPR050415">
    <property type="entry name" value="MRET"/>
</dbReference>
<dbReference type="GO" id="GO:0051536">
    <property type="term" value="F:iron-sulfur cluster binding"/>
    <property type="evidence" value="ECO:0007669"/>
    <property type="project" value="InterPro"/>
</dbReference>
<dbReference type="InterPro" id="IPR001433">
    <property type="entry name" value="OxRdtase_FAD/NAD-bd"/>
</dbReference>
<comment type="caution">
    <text evidence="4">The sequence shown here is derived from an EMBL/GenBank/DDBJ whole genome shotgun (WGS) entry which is preliminary data.</text>
</comment>
<evidence type="ECO:0000259" key="3">
    <source>
        <dbReference type="PROSITE" id="PS51384"/>
    </source>
</evidence>
<comment type="cofactor">
    <cofactor evidence="1">
        <name>[2Fe-2S] cluster</name>
        <dbReference type="ChEBI" id="CHEBI:190135"/>
    </cofactor>
</comment>
<dbReference type="Proteomes" id="UP000032439">
    <property type="component" value="Unassembled WGS sequence"/>
</dbReference>